<comment type="caution">
    <text evidence="2">The sequence shown here is derived from an EMBL/GenBank/DDBJ whole genome shotgun (WGS) entry which is preliminary data.</text>
</comment>
<evidence type="ECO:0000256" key="1">
    <source>
        <dbReference type="SAM" id="MobiDB-lite"/>
    </source>
</evidence>
<dbReference type="InParanoid" id="A0A482WZ98"/>
<name>A0A482WZ98_LAOST</name>
<proteinExistence type="predicted"/>
<protein>
    <submittedName>
        <fullName evidence="2">Uncharacterized protein</fullName>
    </submittedName>
</protein>
<accession>A0A482WZ98</accession>
<feature type="compositionally biased region" description="Basic and acidic residues" evidence="1">
    <location>
        <begin position="215"/>
        <end position="224"/>
    </location>
</feature>
<organism evidence="2 3">
    <name type="scientific">Laodelphax striatellus</name>
    <name type="common">Small brown planthopper</name>
    <name type="synonym">Delphax striatella</name>
    <dbReference type="NCBI Taxonomy" id="195883"/>
    <lineage>
        <taxon>Eukaryota</taxon>
        <taxon>Metazoa</taxon>
        <taxon>Ecdysozoa</taxon>
        <taxon>Arthropoda</taxon>
        <taxon>Hexapoda</taxon>
        <taxon>Insecta</taxon>
        <taxon>Pterygota</taxon>
        <taxon>Neoptera</taxon>
        <taxon>Paraneoptera</taxon>
        <taxon>Hemiptera</taxon>
        <taxon>Auchenorrhyncha</taxon>
        <taxon>Fulgoroidea</taxon>
        <taxon>Delphacidae</taxon>
        <taxon>Criomorphinae</taxon>
        <taxon>Laodelphax</taxon>
    </lineage>
</organism>
<evidence type="ECO:0000313" key="3">
    <source>
        <dbReference type="Proteomes" id="UP000291343"/>
    </source>
</evidence>
<keyword evidence="3" id="KW-1185">Reference proteome</keyword>
<reference evidence="2 3" key="1">
    <citation type="journal article" date="2017" name="Gigascience">
        <title>Genome sequence of the small brown planthopper, Laodelphax striatellus.</title>
        <authorList>
            <person name="Zhu J."/>
            <person name="Jiang F."/>
            <person name="Wang X."/>
            <person name="Yang P."/>
            <person name="Bao Y."/>
            <person name="Zhao W."/>
            <person name="Wang W."/>
            <person name="Lu H."/>
            <person name="Wang Q."/>
            <person name="Cui N."/>
            <person name="Li J."/>
            <person name="Chen X."/>
            <person name="Luo L."/>
            <person name="Yu J."/>
            <person name="Kang L."/>
            <person name="Cui F."/>
        </authorList>
    </citation>
    <scope>NUCLEOTIDE SEQUENCE [LARGE SCALE GENOMIC DNA]</scope>
    <source>
        <strain evidence="2">Lst14</strain>
    </source>
</reference>
<sequence>MDSSSVSSSGGKKITSQLKSFEGAKLSSFAAMSSCNNNNSELGKSRKSVSSFDMSVADEDTDDRVYCNTEVRSRPGTKPKKPATFALVSEKEMKKRYSVYTGTSMERTTSDDFSNESNTYDNGTFAKRKSDARMKKSNLSGSLDQLALCSKHRDEFHAINNGEKLRLRKEKRNSFSSNRRTRKISSDDYFSPKNQVLSGWQSSSSTDVTAKVTLSKRDDDKRYNEPPSMTAFYVKKV</sequence>
<dbReference type="AlphaFoldDB" id="A0A482WZ98"/>
<gene>
    <name evidence="2" type="ORF">LSTR_LSTR017457</name>
</gene>
<feature type="compositionally biased region" description="Polar residues" evidence="1">
    <location>
        <begin position="192"/>
        <end position="208"/>
    </location>
</feature>
<dbReference type="Proteomes" id="UP000291343">
    <property type="component" value="Unassembled WGS sequence"/>
</dbReference>
<feature type="region of interest" description="Disordered" evidence="1">
    <location>
        <begin position="171"/>
        <end position="226"/>
    </location>
</feature>
<dbReference type="EMBL" id="QKKF02021624">
    <property type="protein sequence ID" value="RZF38803.1"/>
    <property type="molecule type" value="Genomic_DNA"/>
</dbReference>
<evidence type="ECO:0000313" key="2">
    <source>
        <dbReference type="EMBL" id="RZF38803.1"/>
    </source>
</evidence>